<feature type="chain" id="PRO_5046158464" description="Rhodanese domain-containing protein" evidence="1">
    <location>
        <begin position="28"/>
        <end position="184"/>
    </location>
</feature>
<reference evidence="3 4" key="1">
    <citation type="submission" date="2023-11" db="EMBL/GenBank/DDBJ databases">
        <title>Paucibacter sp. nov., isolated from fresh soil in Korea.</title>
        <authorList>
            <person name="Le N.T.T."/>
        </authorList>
    </citation>
    <scope>NUCLEOTIDE SEQUENCE [LARGE SCALE GENOMIC DNA]</scope>
    <source>
        <strain evidence="3 4">R3-3</strain>
    </source>
</reference>
<dbReference type="PROSITE" id="PS50206">
    <property type="entry name" value="RHODANESE_3"/>
    <property type="match status" value="1"/>
</dbReference>
<organism evidence="3 4">
    <name type="scientific">Roseateles agri</name>
    <dbReference type="NCBI Taxonomy" id="3098619"/>
    <lineage>
        <taxon>Bacteria</taxon>
        <taxon>Pseudomonadati</taxon>
        <taxon>Pseudomonadota</taxon>
        <taxon>Betaproteobacteria</taxon>
        <taxon>Burkholderiales</taxon>
        <taxon>Sphaerotilaceae</taxon>
        <taxon>Roseateles</taxon>
    </lineage>
</organism>
<comment type="caution">
    <text evidence="3">The sequence shown here is derived from an EMBL/GenBank/DDBJ whole genome shotgun (WGS) entry which is preliminary data.</text>
</comment>
<dbReference type="SUPFAM" id="SSF52821">
    <property type="entry name" value="Rhodanese/Cell cycle control phosphatase"/>
    <property type="match status" value="1"/>
</dbReference>
<dbReference type="Gene3D" id="3.40.250.10">
    <property type="entry name" value="Rhodanese-like domain"/>
    <property type="match status" value="1"/>
</dbReference>
<proteinExistence type="predicted"/>
<dbReference type="InterPro" id="IPR001763">
    <property type="entry name" value="Rhodanese-like_dom"/>
</dbReference>
<sequence length="184" mass="18742">MTTIKRTLPAAVLAALALLAAAGTARADNLAAPAAEAALAHGALAWDVREQPAAALPGALRIDPAALTAWLERHDLVALRGAVSAAGLDLSRDIVVYGDAGDPRAQALVESLQALSPGQVHWFVGGAAEWAMSGRELRATTGSRLPVPQWLVSPVAEGPKTMAAAALRSPALAEADQALVASAR</sequence>
<keyword evidence="1" id="KW-0732">Signal</keyword>
<evidence type="ECO:0000313" key="4">
    <source>
        <dbReference type="Proteomes" id="UP001285263"/>
    </source>
</evidence>
<dbReference type="RefSeq" id="WP_320420869.1">
    <property type="nucleotide sequence ID" value="NZ_JAXCLA010000001.1"/>
</dbReference>
<evidence type="ECO:0000259" key="2">
    <source>
        <dbReference type="PROSITE" id="PS50206"/>
    </source>
</evidence>
<accession>A0ABU5D9U5</accession>
<feature type="signal peptide" evidence="1">
    <location>
        <begin position="1"/>
        <end position="27"/>
    </location>
</feature>
<feature type="domain" description="Rhodanese" evidence="2">
    <location>
        <begin position="39"/>
        <end position="139"/>
    </location>
</feature>
<evidence type="ECO:0000256" key="1">
    <source>
        <dbReference type="SAM" id="SignalP"/>
    </source>
</evidence>
<evidence type="ECO:0000313" key="3">
    <source>
        <dbReference type="EMBL" id="MDY0743042.1"/>
    </source>
</evidence>
<dbReference type="InterPro" id="IPR036873">
    <property type="entry name" value="Rhodanese-like_dom_sf"/>
</dbReference>
<dbReference type="EMBL" id="JAXCLA010000001">
    <property type="protein sequence ID" value="MDY0743042.1"/>
    <property type="molecule type" value="Genomic_DNA"/>
</dbReference>
<protein>
    <recommendedName>
        <fullName evidence="2">Rhodanese domain-containing protein</fullName>
    </recommendedName>
</protein>
<gene>
    <name evidence="3" type="ORF">SNE35_00925</name>
</gene>
<keyword evidence="4" id="KW-1185">Reference proteome</keyword>
<dbReference type="Proteomes" id="UP001285263">
    <property type="component" value="Unassembled WGS sequence"/>
</dbReference>
<name>A0ABU5D9U5_9BURK</name>